<dbReference type="PANTHER" id="PTHR14791">
    <property type="entry name" value="BOMB/KIRA PROTEINS"/>
    <property type="match status" value="1"/>
</dbReference>
<evidence type="ECO:0000256" key="1">
    <source>
        <dbReference type="ARBA" id="ARBA00004221"/>
    </source>
</evidence>
<feature type="domain" description="C2" evidence="17">
    <location>
        <begin position="638"/>
        <end position="760"/>
    </location>
</feature>
<comment type="similarity">
    <text evidence="3">Belongs to the WWC family. KIBRA subfamily.</text>
</comment>
<feature type="region of interest" description="Disordered" evidence="16">
    <location>
        <begin position="1182"/>
        <end position="1275"/>
    </location>
</feature>
<dbReference type="Proteomes" id="UP000075920">
    <property type="component" value="Unassembled WGS sequence"/>
</dbReference>
<keyword evidence="8" id="KW-0677">Repeat</keyword>
<evidence type="ECO:0000259" key="18">
    <source>
        <dbReference type="PROSITE" id="PS50020"/>
    </source>
</evidence>
<evidence type="ECO:0000256" key="13">
    <source>
        <dbReference type="ARBA" id="ARBA00024960"/>
    </source>
</evidence>
<dbReference type="GO" id="GO:0035330">
    <property type="term" value="P:regulation of hippo signaling"/>
    <property type="evidence" value="ECO:0007669"/>
    <property type="project" value="TreeGrafter"/>
</dbReference>
<evidence type="ECO:0000313" key="19">
    <source>
        <dbReference type="EnsemblMetazoa" id="AMIN005342-PA"/>
    </source>
</evidence>
<dbReference type="PROSITE" id="PS50020">
    <property type="entry name" value="WW_DOMAIN_2"/>
    <property type="match status" value="1"/>
</dbReference>
<dbReference type="GO" id="GO:0046621">
    <property type="term" value="P:negative regulation of organ growth"/>
    <property type="evidence" value="ECO:0007669"/>
    <property type="project" value="TreeGrafter"/>
</dbReference>
<dbReference type="GO" id="GO:0016477">
    <property type="term" value="P:cell migration"/>
    <property type="evidence" value="ECO:0007669"/>
    <property type="project" value="TreeGrafter"/>
</dbReference>
<dbReference type="PROSITE" id="PS50004">
    <property type="entry name" value="C2"/>
    <property type="match status" value="1"/>
</dbReference>
<organism evidence="19 20">
    <name type="scientific">Anopheles minimus</name>
    <dbReference type="NCBI Taxonomy" id="112268"/>
    <lineage>
        <taxon>Eukaryota</taxon>
        <taxon>Metazoa</taxon>
        <taxon>Ecdysozoa</taxon>
        <taxon>Arthropoda</taxon>
        <taxon>Hexapoda</taxon>
        <taxon>Insecta</taxon>
        <taxon>Pterygota</taxon>
        <taxon>Neoptera</taxon>
        <taxon>Endopterygota</taxon>
        <taxon>Diptera</taxon>
        <taxon>Nematocera</taxon>
        <taxon>Culicoidea</taxon>
        <taxon>Culicidae</taxon>
        <taxon>Anophelinae</taxon>
        <taxon>Anopheles</taxon>
    </lineage>
</organism>
<dbReference type="InterPro" id="IPR035892">
    <property type="entry name" value="C2_domain_sf"/>
</dbReference>
<sequence length="1275" mass="140579">MVPRCGYTECSLFVGVICRHTKPETFADCIGNELPFGWEESYDPQIGTYYINHNTQTTQLEDPRLQWKSKQDEMLREYLCSAQDTLEAKKEILSVKTQRLHLAQEEYNHLNALAASRTSLCSSTSSCSTKFDPELLRADLAIAKERVFRLKKELSRIQKEMHSTQKGVDTLASVEQKLNAHVNGCYNISEAQAIMEEVKKIQKSLITGEREKKELMKSLAQVKDDLTRLQLRQESPDASTFNLAQDRICAASQTDLSSEHFPMGAREMAKMRQRYDEWRRRVKEIQEQLAALEEKIRPGELESDQDRLLLFQEKKQLLLEYRSITPKSRSPTEMRRIQSVCRQLEADLNMAYEESNQCIANRLKLHEEKQALLQQLLEALKEFTHLEHQLKSLSASTLSISSSSSLGSLSTASSKGSLSGLSFTDIYGDPLSAEPQIDMVDMNRRVQRLFHPSSEVSSLSPRSSLSTETPPASPMKLDWVTAAAAAAAALSSGNPTTSSSAVHAAITTAKLVGAGASPAGPSYATPSAPGAVPSYAVATATSSTAAPSTVSTSDYNLDRQRLEEQLQELKIRQLGIAGGPLSPIYEKPPYLEPAALLSRSSSTSNTRSVSTTVSDESVAGDSGVFEASRAPPALQTKECAQVQIGLRYATADTALCITIERGSNLGALGPPAGCQLFIRAMLLPSGTGGPGIVRTGTVTDLVRPLFKTMLVVPLPLDKVYAKSLHVKVMVLVGQREDWIGSTQISLAEFNPADATTSRWYNIVSRKSMNESELLEGGIGSAREESSDESTIISSQTSTLTRNQGQDELQAVLEMVYDELSNDDDDEDDDEEEEDDEEDEEEEDDGEAYKAIDEGNVDRQTAGQSAVGMVCRRRSKHLQRIVHSVEEEDEGEEHQKLQEERQEEGCASAEATELMIQEYMNSVKEEQCGGDGGSGDDGDGGVGVPQAPPVQRVDKETNTECAFLPERSRRRFPDPNGPTRSSTIEEGSVVDDRLVKRSQTFSPSAVASKARYICRLNRSDSDSAMHFNNQVTPHPFKRGSVERRSLRYHNRVSKIYHKMHPAVPRTSLDLELDLKAQQTKLETLTDEIGRLRELKHRLEQARDNNDVKVAAWALENEDFLRLVKTVNAVTPEERQLAKLLMKTSKEIYKLRKTKVGKGKLDSISFKEKMAFFTRRGVSVPELPSEIFPGTSATSSGTTPTGHQLDPTMDLTVGGGMERDREECGGSRTPTNAELMPAATLPSSATATADVGTGTEPEPDPNAFSYSDVDRTYGVEV</sequence>
<feature type="compositionally biased region" description="Acidic residues" evidence="16">
    <location>
        <begin position="819"/>
        <end position="845"/>
    </location>
</feature>
<comment type="subcellular location">
    <subcellularLocation>
        <location evidence="1">Apical cell membrane</location>
    </subcellularLocation>
    <subcellularLocation>
        <location evidence="2">Cytoplasm</location>
    </subcellularLocation>
</comment>
<keyword evidence="9" id="KW-0805">Transcription regulation</keyword>
<feature type="coiled-coil region" evidence="15">
    <location>
        <begin position="1066"/>
        <end position="1110"/>
    </location>
</feature>
<dbReference type="SUPFAM" id="SSF49562">
    <property type="entry name" value="C2 domain (Calcium/lipid-binding domain, CaLB)"/>
    <property type="match status" value="1"/>
</dbReference>
<reference evidence="20" key="1">
    <citation type="submission" date="2013-03" db="EMBL/GenBank/DDBJ databases">
        <title>The Genome Sequence of Anopheles minimus MINIMUS1.</title>
        <authorList>
            <consortium name="The Broad Institute Genomics Platform"/>
            <person name="Neafsey D.E."/>
            <person name="Walton C."/>
            <person name="Walker B."/>
            <person name="Young S.K."/>
            <person name="Zeng Q."/>
            <person name="Gargeya S."/>
            <person name="Fitzgerald M."/>
            <person name="Haas B."/>
            <person name="Abouelleil A."/>
            <person name="Allen A.W."/>
            <person name="Alvarado L."/>
            <person name="Arachchi H.M."/>
            <person name="Berlin A.M."/>
            <person name="Chapman S.B."/>
            <person name="Gainer-Dewar J."/>
            <person name="Goldberg J."/>
            <person name="Griggs A."/>
            <person name="Gujja S."/>
            <person name="Hansen M."/>
            <person name="Howarth C."/>
            <person name="Imamovic A."/>
            <person name="Ireland A."/>
            <person name="Larimer J."/>
            <person name="McCowan C."/>
            <person name="Murphy C."/>
            <person name="Pearson M."/>
            <person name="Poon T.W."/>
            <person name="Priest M."/>
            <person name="Roberts A."/>
            <person name="Saif S."/>
            <person name="Shea T."/>
            <person name="Sisk P."/>
            <person name="Sykes S."/>
            <person name="Wortman J."/>
            <person name="Nusbaum C."/>
            <person name="Birren B."/>
        </authorList>
    </citation>
    <scope>NUCLEOTIDE SEQUENCE [LARGE SCALE GENOMIC DNA]</scope>
    <source>
        <strain evidence="20">MINIMUS1</strain>
    </source>
</reference>
<dbReference type="CDD" id="cd00201">
    <property type="entry name" value="WW"/>
    <property type="match status" value="1"/>
</dbReference>
<dbReference type="Gene3D" id="2.60.40.150">
    <property type="entry name" value="C2 domain"/>
    <property type="match status" value="1"/>
</dbReference>
<evidence type="ECO:0000256" key="15">
    <source>
        <dbReference type="SAM" id="Coils"/>
    </source>
</evidence>
<feature type="domain" description="WW" evidence="18">
    <location>
        <begin position="32"/>
        <end position="65"/>
    </location>
</feature>
<dbReference type="GO" id="GO:0060090">
    <property type="term" value="F:molecular adaptor activity"/>
    <property type="evidence" value="ECO:0007669"/>
    <property type="project" value="TreeGrafter"/>
</dbReference>
<dbReference type="GO" id="GO:0005737">
    <property type="term" value="C:cytoplasm"/>
    <property type="evidence" value="ECO:0007669"/>
    <property type="project" value="UniProtKB-SubCell"/>
</dbReference>
<feature type="compositionally biased region" description="Basic and acidic residues" evidence="16">
    <location>
        <begin position="1266"/>
        <end position="1275"/>
    </location>
</feature>
<feature type="compositionally biased region" description="Basic and acidic residues" evidence="16">
    <location>
        <begin position="892"/>
        <end position="903"/>
    </location>
</feature>
<dbReference type="SMART" id="SM00456">
    <property type="entry name" value="WW"/>
    <property type="match status" value="1"/>
</dbReference>
<dbReference type="InterPro" id="IPR000008">
    <property type="entry name" value="C2_dom"/>
</dbReference>
<feature type="compositionally biased region" description="Basic and acidic residues" evidence="16">
    <location>
        <begin position="846"/>
        <end position="856"/>
    </location>
</feature>
<evidence type="ECO:0000256" key="10">
    <source>
        <dbReference type="ARBA" id="ARBA00023054"/>
    </source>
</evidence>
<evidence type="ECO:0000256" key="16">
    <source>
        <dbReference type="SAM" id="MobiDB-lite"/>
    </source>
</evidence>
<dbReference type="GO" id="GO:0019900">
    <property type="term" value="F:kinase binding"/>
    <property type="evidence" value="ECO:0007669"/>
    <property type="project" value="TreeGrafter"/>
</dbReference>
<evidence type="ECO:0000256" key="3">
    <source>
        <dbReference type="ARBA" id="ARBA00010585"/>
    </source>
</evidence>
<dbReference type="SUPFAM" id="SSF51045">
    <property type="entry name" value="WW domain"/>
    <property type="match status" value="1"/>
</dbReference>
<dbReference type="GO" id="GO:0016324">
    <property type="term" value="C:apical plasma membrane"/>
    <property type="evidence" value="ECO:0007669"/>
    <property type="project" value="UniProtKB-SubCell"/>
</dbReference>
<dbReference type="InterPro" id="IPR057747">
    <property type="entry name" value="WWC1_hairpin"/>
</dbReference>
<evidence type="ECO:0000256" key="7">
    <source>
        <dbReference type="ARBA" id="ARBA00022553"/>
    </source>
</evidence>
<protein>
    <recommendedName>
        <fullName evidence="4">Protein kibra</fullName>
    </recommendedName>
</protein>
<dbReference type="VEuPathDB" id="VectorBase:AMIN005342"/>
<feature type="compositionally biased region" description="Low complexity" evidence="16">
    <location>
        <begin position="452"/>
        <end position="470"/>
    </location>
</feature>
<dbReference type="EnsemblMetazoa" id="AMIN005342-RA">
    <property type="protein sequence ID" value="AMIN005342-PA"/>
    <property type="gene ID" value="AMIN005342"/>
</dbReference>
<feature type="region of interest" description="Disordered" evidence="16">
    <location>
        <begin position="452"/>
        <end position="473"/>
    </location>
</feature>
<reference evidence="19" key="2">
    <citation type="submission" date="2020-05" db="UniProtKB">
        <authorList>
            <consortium name="EnsemblMetazoa"/>
        </authorList>
    </citation>
    <scope>IDENTIFICATION</scope>
    <source>
        <strain evidence="19">MINIMUS1</strain>
    </source>
</reference>
<keyword evidence="11" id="KW-0472">Membrane</keyword>
<dbReference type="STRING" id="112268.A0A182W4S9"/>
<evidence type="ECO:0000256" key="12">
    <source>
        <dbReference type="ARBA" id="ARBA00023163"/>
    </source>
</evidence>
<dbReference type="Pfam" id="PF25802">
    <property type="entry name" value="WWC1"/>
    <property type="match status" value="1"/>
</dbReference>
<evidence type="ECO:0000259" key="17">
    <source>
        <dbReference type="PROSITE" id="PS50004"/>
    </source>
</evidence>
<dbReference type="InterPro" id="IPR036020">
    <property type="entry name" value="WW_dom_sf"/>
</dbReference>
<dbReference type="AlphaFoldDB" id="A0A182W4S9"/>
<dbReference type="InterPro" id="IPR001202">
    <property type="entry name" value="WW_dom"/>
</dbReference>
<accession>A0A182W4S9</accession>
<dbReference type="GO" id="GO:0006355">
    <property type="term" value="P:regulation of DNA-templated transcription"/>
    <property type="evidence" value="ECO:0007669"/>
    <property type="project" value="TreeGrafter"/>
</dbReference>
<keyword evidence="20" id="KW-1185">Reference proteome</keyword>
<dbReference type="Gene3D" id="2.20.70.10">
    <property type="match status" value="1"/>
</dbReference>
<feature type="region of interest" description="Disordered" evidence="16">
    <location>
        <begin position="924"/>
        <end position="987"/>
    </location>
</feature>
<keyword evidence="5" id="KW-1003">Cell membrane</keyword>
<feature type="region of interest" description="Disordered" evidence="16">
    <location>
        <begin position="819"/>
        <end position="866"/>
    </location>
</feature>
<keyword evidence="6" id="KW-0963">Cytoplasm</keyword>
<dbReference type="PANTHER" id="PTHR14791:SF29">
    <property type="entry name" value="PROTEIN KIBRA"/>
    <property type="match status" value="1"/>
</dbReference>
<feature type="region of interest" description="Disordered" evidence="16">
    <location>
        <begin position="882"/>
        <end position="906"/>
    </location>
</feature>
<proteinExistence type="inferred from homology"/>
<evidence type="ECO:0000256" key="8">
    <source>
        <dbReference type="ARBA" id="ARBA00022737"/>
    </source>
</evidence>
<evidence type="ECO:0000256" key="4">
    <source>
        <dbReference type="ARBA" id="ARBA00013712"/>
    </source>
</evidence>
<dbReference type="Pfam" id="PF00397">
    <property type="entry name" value="WW"/>
    <property type="match status" value="1"/>
</dbReference>
<feature type="coiled-coil region" evidence="15">
    <location>
        <begin position="268"/>
        <end position="302"/>
    </location>
</feature>
<comment type="subunit">
    <text evidence="14">Forms a complex with Mer and Ex. Interacts (via domain WW 1) with Ex (via RXPPXY motif). Interacts with Mer, Sav, Hpo and Wts.</text>
</comment>
<evidence type="ECO:0000256" key="6">
    <source>
        <dbReference type="ARBA" id="ARBA00022490"/>
    </source>
</evidence>
<name>A0A182W4S9_9DIPT</name>
<comment type="function">
    <text evidence="13">Regulator of the Hippo/SWH (Sav/Wts/Hpo) signaling pathway, a signaling pathway that plays a pivotal role in organ size control and tumor suppression by restricting proliferation and promoting apoptosis. The core of this pathway is composed of a kinase cascade wherein Hippo (Hpo), in complex with its regulatory protein Salvador (Sav), phosphorylates and activates Warts (Wts) in complex with its regulatory protein Mats, which in turn phosphorylates and inactivates the Yorkie (Yki) oncoprotein. Kibra acts synergistically along with Ex and Mer to regulate the Hippo signaling pathway.</text>
</comment>
<evidence type="ECO:0000256" key="14">
    <source>
        <dbReference type="ARBA" id="ARBA00025969"/>
    </source>
</evidence>
<keyword evidence="7" id="KW-0597">Phosphoprotein</keyword>
<feature type="coiled-coil region" evidence="15">
    <location>
        <begin position="334"/>
        <end position="382"/>
    </location>
</feature>
<keyword evidence="12" id="KW-0804">Transcription</keyword>
<evidence type="ECO:0000256" key="5">
    <source>
        <dbReference type="ARBA" id="ARBA00022475"/>
    </source>
</evidence>
<evidence type="ECO:0000256" key="2">
    <source>
        <dbReference type="ARBA" id="ARBA00004496"/>
    </source>
</evidence>
<evidence type="ECO:0000256" key="11">
    <source>
        <dbReference type="ARBA" id="ARBA00023136"/>
    </source>
</evidence>
<keyword evidence="10 15" id="KW-0175">Coiled coil</keyword>
<feature type="compositionally biased region" description="Low complexity" evidence="16">
    <location>
        <begin position="1235"/>
        <end position="1247"/>
    </location>
</feature>
<feature type="compositionally biased region" description="Low complexity" evidence="16">
    <location>
        <begin position="1187"/>
        <end position="1200"/>
    </location>
</feature>
<evidence type="ECO:0000256" key="9">
    <source>
        <dbReference type="ARBA" id="ARBA00023015"/>
    </source>
</evidence>
<dbReference type="InterPro" id="IPR051105">
    <property type="entry name" value="WWC/KIBRA_Hippo_Reg"/>
</dbReference>
<evidence type="ECO:0000313" key="20">
    <source>
        <dbReference type="Proteomes" id="UP000075920"/>
    </source>
</evidence>